<organism evidence="2 3">
    <name type="scientific">Cajanus cajan</name>
    <name type="common">Pigeon pea</name>
    <name type="synonym">Cajanus indicus</name>
    <dbReference type="NCBI Taxonomy" id="3821"/>
    <lineage>
        <taxon>Eukaryota</taxon>
        <taxon>Viridiplantae</taxon>
        <taxon>Streptophyta</taxon>
        <taxon>Embryophyta</taxon>
        <taxon>Tracheophyta</taxon>
        <taxon>Spermatophyta</taxon>
        <taxon>Magnoliopsida</taxon>
        <taxon>eudicotyledons</taxon>
        <taxon>Gunneridae</taxon>
        <taxon>Pentapetalae</taxon>
        <taxon>rosids</taxon>
        <taxon>fabids</taxon>
        <taxon>Fabales</taxon>
        <taxon>Fabaceae</taxon>
        <taxon>Papilionoideae</taxon>
        <taxon>50 kb inversion clade</taxon>
        <taxon>NPAAA clade</taxon>
        <taxon>indigoferoid/millettioid clade</taxon>
        <taxon>Phaseoleae</taxon>
        <taxon>Cajanus</taxon>
    </lineage>
</organism>
<sequence length="162" mass="18008">MAELMRLRQKKFVCEYHEEFDSIVNRLNLSEEYMLSCFLGGLKNEIQMLVCMFQPSTIRRAFTLARMYEAANSPSTQTNLVAKPQKGVLGSKPTFTVKPMAFIASSSSGSNVGNGTKVKSNRSLTPAYMSERRAKGLCYFCDEPYSQEHSLTQKASGACFGG</sequence>
<dbReference type="AlphaFoldDB" id="A0A151TGK0"/>
<reference evidence="2 3" key="1">
    <citation type="journal article" date="2012" name="Nat. Biotechnol.">
        <title>Draft genome sequence of pigeonpea (Cajanus cajan), an orphan legume crop of resource-poor farmers.</title>
        <authorList>
            <person name="Varshney R.K."/>
            <person name="Chen W."/>
            <person name="Li Y."/>
            <person name="Bharti A.K."/>
            <person name="Saxena R.K."/>
            <person name="Schlueter J.A."/>
            <person name="Donoghue M.T."/>
            <person name="Azam S."/>
            <person name="Fan G."/>
            <person name="Whaley A.M."/>
            <person name="Farmer A.D."/>
            <person name="Sheridan J."/>
            <person name="Iwata A."/>
            <person name="Tuteja R."/>
            <person name="Penmetsa R.V."/>
            <person name="Wu W."/>
            <person name="Upadhyaya H.D."/>
            <person name="Yang S.P."/>
            <person name="Shah T."/>
            <person name="Saxena K.B."/>
            <person name="Michael T."/>
            <person name="McCombie W.R."/>
            <person name="Yang B."/>
            <person name="Zhang G."/>
            <person name="Yang H."/>
            <person name="Wang J."/>
            <person name="Spillane C."/>
            <person name="Cook D.R."/>
            <person name="May G.D."/>
            <person name="Xu X."/>
            <person name="Jackson S.A."/>
        </authorList>
    </citation>
    <scope>NUCLEOTIDE SEQUENCE [LARGE SCALE GENOMIC DNA]</scope>
    <source>
        <strain evidence="3">cv. Asha</strain>
    </source>
</reference>
<dbReference type="InterPro" id="IPR005162">
    <property type="entry name" value="Retrotrans_gag_dom"/>
</dbReference>
<keyword evidence="3" id="KW-1185">Reference proteome</keyword>
<dbReference type="EMBL" id="CM003608">
    <property type="protein sequence ID" value="KYP66116.1"/>
    <property type="molecule type" value="Genomic_DNA"/>
</dbReference>
<evidence type="ECO:0000313" key="2">
    <source>
        <dbReference type="EMBL" id="KYP66116.1"/>
    </source>
</evidence>
<protein>
    <recommendedName>
        <fullName evidence="1">Retrotransposon gag domain-containing protein</fullName>
    </recommendedName>
</protein>
<accession>A0A151TGK0</accession>
<dbReference type="Pfam" id="PF03732">
    <property type="entry name" value="Retrotrans_gag"/>
    <property type="match status" value="1"/>
</dbReference>
<feature type="domain" description="Retrotransposon gag" evidence="1">
    <location>
        <begin position="2"/>
        <end position="43"/>
    </location>
</feature>
<dbReference type="Gramene" id="C.cajan_12031.t">
    <property type="protein sequence ID" value="C.cajan_12031.t.cds1"/>
    <property type="gene ID" value="C.cajan_12031"/>
</dbReference>
<evidence type="ECO:0000313" key="3">
    <source>
        <dbReference type="Proteomes" id="UP000075243"/>
    </source>
</evidence>
<evidence type="ECO:0000259" key="1">
    <source>
        <dbReference type="Pfam" id="PF03732"/>
    </source>
</evidence>
<gene>
    <name evidence="2" type="ORF">KK1_012400</name>
</gene>
<proteinExistence type="predicted"/>
<name>A0A151TGK0_CAJCA</name>
<dbReference type="Proteomes" id="UP000075243">
    <property type="component" value="Chromosome 6"/>
</dbReference>